<evidence type="ECO:0000256" key="1">
    <source>
        <dbReference type="ARBA" id="ARBA00004442"/>
    </source>
</evidence>
<dbReference type="Gene3D" id="3.30.1330.60">
    <property type="entry name" value="OmpA-like domain"/>
    <property type="match status" value="1"/>
</dbReference>
<gene>
    <name evidence="8" type="ORF">C7444_114122</name>
</gene>
<dbReference type="AlphaFoldDB" id="A0A318GXE9"/>
<keyword evidence="3" id="KW-0998">Cell outer membrane</keyword>
<sequence>MKQQCRYILTLTAAVAMGTLAACSSAPTANTQLDQARSDYRAAQDNPQARELASVELRQAADALNQADAAWTRRDLPAEVDHWAYLARQRIAIAQETGQQKAAEQAVANANQVRDQLRLAARTSEVDVARRSADVAQQQASSVQVRNSQLEAQLKALNAKPTDRGMVITIDDVLFDTGGDRLKSGGLRGMDRLVAFLKAYPQRKAMVEGFTDSVGSDAHNQALSDRRAEAVRTALVGMGIGSERLTSQGYGEAHPVAGNDSAGGRQMNRRVEIVLSDDSGTIAPR</sequence>
<dbReference type="CDD" id="cd07185">
    <property type="entry name" value="OmpA_C-like"/>
    <property type="match status" value="1"/>
</dbReference>
<keyword evidence="6" id="KW-0732">Signal</keyword>
<organism evidence="8 9">
    <name type="scientific">Sphaerotilus hippei</name>
    <dbReference type="NCBI Taxonomy" id="744406"/>
    <lineage>
        <taxon>Bacteria</taxon>
        <taxon>Pseudomonadati</taxon>
        <taxon>Pseudomonadota</taxon>
        <taxon>Betaproteobacteria</taxon>
        <taxon>Burkholderiales</taxon>
        <taxon>Sphaerotilaceae</taxon>
        <taxon>Sphaerotilus</taxon>
    </lineage>
</organism>
<evidence type="ECO:0000256" key="4">
    <source>
        <dbReference type="PROSITE-ProRule" id="PRU00473"/>
    </source>
</evidence>
<evidence type="ECO:0000256" key="5">
    <source>
        <dbReference type="SAM" id="Coils"/>
    </source>
</evidence>
<comment type="subcellular location">
    <subcellularLocation>
        <location evidence="1">Cell outer membrane</location>
    </subcellularLocation>
</comment>
<dbReference type="PRINTS" id="PR01021">
    <property type="entry name" value="OMPADOMAIN"/>
</dbReference>
<dbReference type="OrthoDB" id="9782229at2"/>
<dbReference type="SUPFAM" id="SSF103088">
    <property type="entry name" value="OmpA-like"/>
    <property type="match status" value="1"/>
</dbReference>
<dbReference type="PANTHER" id="PTHR30329">
    <property type="entry name" value="STATOR ELEMENT OF FLAGELLAR MOTOR COMPLEX"/>
    <property type="match status" value="1"/>
</dbReference>
<reference evidence="8 9" key="1">
    <citation type="submission" date="2018-05" db="EMBL/GenBank/DDBJ databases">
        <title>Genomic Encyclopedia of Type Strains, Phase IV (KMG-IV): sequencing the most valuable type-strain genomes for metagenomic binning, comparative biology and taxonomic classification.</title>
        <authorList>
            <person name="Goeker M."/>
        </authorList>
    </citation>
    <scope>NUCLEOTIDE SEQUENCE [LARGE SCALE GENOMIC DNA]</scope>
    <source>
        <strain evidence="8 9">DSM 566</strain>
    </source>
</reference>
<dbReference type="Pfam" id="PF00691">
    <property type="entry name" value="OmpA"/>
    <property type="match status" value="1"/>
</dbReference>
<protein>
    <submittedName>
        <fullName evidence="8">Outer membrane protein OmpA-like peptidoglycan-associated protein</fullName>
    </submittedName>
</protein>
<evidence type="ECO:0000256" key="2">
    <source>
        <dbReference type="ARBA" id="ARBA00023136"/>
    </source>
</evidence>
<keyword evidence="9" id="KW-1185">Reference proteome</keyword>
<feature type="coiled-coil region" evidence="5">
    <location>
        <begin position="100"/>
        <end position="160"/>
    </location>
</feature>
<dbReference type="PROSITE" id="PS51123">
    <property type="entry name" value="OMPA_2"/>
    <property type="match status" value="1"/>
</dbReference>
<dbReference type="RefSeq" id="WP_110401621.1">
    <property type="nucleotide sequence ID" value="NZ_QJJS01000014.1"/>
</dbReference>
<dbReference type="InterPro" id="IPR006665">
    <property type="entry name" value="OmpA-like"/>
</dbReference>
<proteinExistence type="predicted"/>
<feature type="chain" id="PRO_5016367873" evidence="6">
    <location>
        <begin position="22"/>
        <end position="285"/>
    </location>
</feature>
<evidence type="ECO:0000256" key="6">
    <source>
        <dbReference type="SAM" id="SignalP"/>
    </source>
</evidence>
<dbReference type="InterPro" id="IPR006664">
    <property type="entry name" value="OMP_bac"/>
</dbReference>
<evidence type="ECO:0000313" key="8">
    <source>
        <dbReference type="EMBL" id="PXW94423.1"/>
    </source>
</evidence>
<keyword evidence="5" id="KW-0175">Coiled coil</keyword>
<feature type="signal peptide" evidence="6">
    <location>
        <begin position="1"/>
        <end position="21"/>
    </location>
</feature>
<evidence type="ECO:0000256" key="3">
    <source>
        <dbReference type="ARBA" id="ARBA00023237"/>
    </source>
</evidence>
<dbReference type="InterPro" id="IPR036737">
    <property type="entry name" value="OmpA-like_sf"/>
</dbReference>
<dbReference type="EMBL" id="QJJS01000014">
    <property type="protein sequence ID" value="PXW94423.1"/>
    <property type="molecule type" value="Genomic_DNA"/>
</dbReference>
<dbReference type="InterPro" id="IPR025511">
    <property type="entry name" value="DUF4398"/>
</dbReference>
<dbReference type="Pfam" id="PF14346">
    <property type="entry name" value="DUF4398"/>
    <property type="match status" value="1"/>
</dbReference>
<dbReference type="InterPro" id="IPR050330">
    <property type="entry name" value="Bact_OuterMem_StrucFunc"/>
</dbReference>
<dbReference type="Proteomes" id="UP000247811">
    <property type="component" value="Unassembled WGS sequence"/>
</dbReference>
<keyword evidence="2 4" id="KW-0472">Membrane</keyword>
<accession>A0A318GXE9</accession>
<dbReference type="GO" id="GO:0009279">
    <property type="term" value="C:cell outer membrane"/>
    <property type="evidence" value="ECO:0007669"/>
    <property type="project" value="UniProtKB-SubCell"/>
</dbReference>
<name>A0A318GXE9_9BURK</name>
<comment type="caution">
    <text evidence="8">The sequence shown here is derived from an EMBL/GenBank/DDBJ whole genome shotgun (WGS) entry which is preliminary data.</text>
</comment>
<dbReference type="PROSITE" id="PS51257">
    <property type="entry name" value="PROKAR_LIPOPROTEIN"/>
    <property type="match status" value="1"/>
</dbReference>
<evidence type="ECO:0000259" key="7">
    <source>
        <dbReference type="PROSITE" id="PS51123"/>
    </source>
</evidence>
<evidence type="ECO:0000313" key="9">
    <source>
        <dbReference type="Proteomes" id="UP000247811"/>
    </source>
</evidence>
<dbReference type="PANTHER" id="PTHR30329:SF21">
    <property type="entry name" value="LIPOPROTEIN YIAD-RELATED"/>
    <property type="match status" value="1"/>
</dbReference>
<feature type="domain" description="OmpA-like" evidence="7">
    <location>
        <begin position="162"/>
        <end position="279"/>
    </location>
</feature>